<accession>A0A0W8D3M7</accession>
<dbReference type="InterPro" id="IPR036961">
    <property type="entry name" value="Kinesin_motor_dom_sf"/>
</dbReference>
<feature type="region of interest" description="Disordered" evidence="9">
    <location>
        <begin position="1"/>
        <end position="24"/>
    </location>
</feature>
<dbReference type="InterPro" id="IPR027640">
    <property type="entry name" value="Kinesin-like_fam"/>
</dbReference>
<evidence type="ECO:0000256" key="6">
    <source>
        <dbReference type="ARBA" id="ARBA00023242"/>
    </source>
</evidence>
<feature type="coiled-coil region" evidence="8">
    <location>
        <begin position="1064"/>
        <end position="1091"/>
    </location>
</feature>
<dbReference type="GO" id="GO:0008017">
    <property type="term" value="F:microtubule binding"/>
    <property type="evidence" value="ECO:0007669"/>
    <property type="project" value="InterPro"/>
</dbReference>
<dbReference type="InterPro" id="IPR027417">
    <property type="entry name" value="P-loop_NTPase"/>
</dbReference>
<dbReference type="GO" id="GO:0005874">
    <property type="term" value="C:microtubule"/>
    <property type="evidence" value="ECO:0007669"/>
    <property type="project" value="UniProtKB-KW"/>
</dbReference>
<dbReference type="CDD" id="cd11368">
    <property type="entry name" value="RNase_PH_RRP45"/>
    <property type="match status" value="1"/>
</dbReference>
<organism evidence="11 12">
    <name type="scientific">Phytophthora nicotianae</name>
    <name type="common">Potato buckeye rot agent</name>
    <name type="synonym">Phytophthora parasitica</name>
    <dbReference type="NCBI Taxonomy" id="4792"/>
    <lineage>
        <taxon>Eukaryota</taxon>
        <taxon>Sar</taxon>
        <taxon>Stramenopiles</taxon>
        <taxon>Oomycota</taxon>
        <taxon>Peronosporomycetes</taxon>
        <taxon>Peronosporales</taxon>
        <taxon>Peronosporaceae</taxon>
        <taxon>Phytophthora</taxon>
    </lineage>
</organism>
<feature type="domain" description="Kinesin motor" evidence="10">
    <location>
        <begin position="501"/>
        <end position="859"/>
    </location>
</feature>
<feature type="region of interest" description="Disordered" evidence="9">
    <location>
        <begin position="444"/>
        <end position="527"/>
    </location>
</feature>
<evidence type="ECO:0000256" key="7">
    <source>
        <dbReference type="PROSITE-ProRule" id="PRU00283"/>
    </source>
</evidence>
<protein>
    <submittedName>
        <fullName evidence="11">Acyl-CoA-binding domain-containing protein 1</fullName>
    </submittedName>
</protein>
<evidence type="ECO:0000259" key="10">
    <source>
        <dbReference type="PROSITE" id="PS50067"/>
    </source>
</evidence>
<keyword evidence="1" id="KW-0493">Microtubule</keyword>
<feature type="region of interest" description="Disordered" evidence="9">
    <location>
        <begin position="989"/>
        <end position="1019"/>
    </location>
</feature>
<dbReference type="Pfam" id="PF01138">
    <property type="entry name" value="RNase_PH"/>
    <property type="match status" value="1"/>
</dbReference>
<dbReference type="FunFam" id="3.40.850.10:FF:000353">
    <property type="entry name" value="Kinesin-like protein"/>
    <property type="match status" value="1"/>
</dbReference>
<evidence type="ECO:0000256" key="3">
    <source>
        <dbReference type="ARBA" id="ARBA00022840"/>
    </source>
</evidence>
<dbReference type="GO" id="GO:0005524">
    <property type="term" value="F:ATP binding"/>
    <property type="evidence" value="ECO:0007669"/>
    <property type="project" value="UniProtKB-UniRule"/>
</dbReference>
<keyword evidence="4 8" id="KW-0175">Coiled coil</keyword>
<dbReference type="EMBL" id="LNFP01000629">
    <property type="protein sequence ID" value="KUF91001.1"/>
    <property type="molecule type" value="Genomic_DNA"/>
</dbReference>
<evidence type="ECO:0000256" key="4">
    <source>
        <dbReference type="ARBA" id="ARBA00023054"/>
    </source>
</evidence>
<feature type="compositionally biased region" description="Basic residues" evidence="9">
    <location>
        <begin position="501"/>
        <end position="515"/>
    </location>
</feature>
<evidence type="ECO:0000256" key="2">
    <source>
        <dbReference type="ARBA" id="ARBA00022741"/>
    </source>
</evidence>
<keyword evidence="2 7" id="KW-0547">Nucleotide-binding</keyword>
<evidence type="ECO:0000313" key="12">
    <source>
        <dbReference type="Proteomes" id="UP000054636"/>
    </source>
</evidence>
<dbReference type="InterPro" id="IPR036345">
    <property type="entry name" value="ExoRNase_PH_dom2_sf"/>
</dbReference>
<evidence type="ECO:0000256" key="1">
    <source>
        <dbReference type="ARBA" id="ARBA00022701"/>
    </source>
</evidence>
<dbReference type="PANTHER" id="PTHR47968:SF36">
    <property type="entry name" value="KINESIN HEAVY CHAIN ISOFORM X1"/>
    <property type="match status" value="1"/>
</dbReference>
<dbReference type="GO" id="GO:0003777">
    <property type="term" value="F:microtubule motor activity"/>
    <property type="evidence" value="ECO:0007669"/>
    <property type="project" value="InterPro"/>
</dbReference>
<dbReference type="SUPFAM" id="SSF55666">
    <property type="entry name" value="Ribonuclease PH domain 2-like"/>
    <property type="match status" value="1"/>
</dbReference>
<feature type="compositionally biased region" description="Basic and acidic residues" evidence="9">
    <location>
        <begin position="444"/>
        <end position="454"/>
    </location>
</feature>
<dbReference type="InterPro" id="IPR001752">
    <property type="entry name" value="Kinesin_motor_dom"/>
</dbReference>
<keyword evidence="3 7" id="KW-0067">ATP-binding</keyword>
<feature type="binding site" evidence="7">
    <location>
        <begin position="588"/>
        <end position="595"/>
    </location>
    <ligand>
        <name>ATP</name>
        <dbReference type="ChEBI" id="CHEBI:30616"/>
    </ligand>
</feature>
<dbReference type="InterPro" id="IPR027408">
    <property type="entry name" value="PNPase/RNase_PH_dom_sf"/>
</dbReference>
<dbReference type="Pfam" id="PF00225">
    <property type="entry name" value="Kinesin"/>
    <property type="match status" value="1"/>
</dbReference>
<dbReference type="InterPro" id="IPR033100">
    <property type="entry name" value="Rrp45"/>
</dbReference>
<dbReference type="GO" id="GO:0000178">
    <property type="term" value="C:exosome (RNase complex)"/>
    <property type="evidence" value="ECO:0007669"/>
    <property type="project" value="InterPro"/>
</dbReference>
<dbReference type="Gene3D" id="3.30.230.70">
    <property type="entry name" value="GHMP Kinase, N-terminal domain"/>
    <property type="match status" value="1"/>
</dbReference>
<dbReference type="InterPro" id="IPR001247">
    <property type="entry name" value="ExoRNase_PH_dom1"/>
</dbReference>
<keyword evidence="5 7" id="KW-0505">Motor protein</keyword>
<dbReference type="Proteomes" id="UP000054636">
    <property type="component" value="Unassembled WGS sequence"/>
</dbReference>
<name>A0A0W8D3M7_PHYNI</name>
<proteinExistence type="inferred from homology"/>
<dbReference type="PROSITE" id="PS50067">
    <property type="entry name" value="KINESIN_MOTOR_2"/>
    <property type="match status" value="1"/>
</dbReference>
<dbReference type="GO" id="GO:0006396">
    <property type="term" value="P:RNA processing"/>
    <property type="evidence" value="ECO:0007669"/>
    <property type="project" value="InterPro"/>
</dbReference>
<sequence length="1113" mass="121530">MIQDSDLHQHHYIERPDDGAADDHDFLSENERQFLANCLRQPPHVRADGRELLQQRKIRVQFRRSESESQAEVQLGRTRVIGNVHGEIVPPFPDRPTEGFLHFAVELSPMASPSFEASASAGRGAASSVAAAELARLVERGVRESRALDTEALAVVAGEKVWAITCHVHVVDHGGNLVDAASLAAIAALMHYRRPEVAVKEGTSGNGGVTVYSVDEHAAVPLSLHHIPISISFCFLQPATNMKGSSENDDAVDADEDGEPIIFMDPTDREERITDARMSFTFNSFRELCAVHKIGGAAISQTTVLRCANVAAARVVELTTFLKEEEEKADKEAVQRRRSLLRGRAFADISSTLDEATAKSTVEQVDLGAMTDFSTLHAPIALRDDPTNEETAQQVTSMAELLESLETAADLAEEEPRASAPGLAMTDAARDEFRQLANSDTVRDLIHGSKKELPKPAQPAKKKPTMDSDSDSEEEGGVLQSEFGSVSKPVSPAKTKPSSKPVKKTPVKKGRKKKAVSSSDEDEDEDMDLSAAIKRNVITNAASGDGTSFRFDQVLSPGIDQAGVFRFVGSDVVDGALSGYNGCILAYGQTGAGKTYTMSGGGPRRRFEDRGLIARSLSRVFQRTQQDADHSYALRVSYLEIYNDRLIDLLAADVGTSHAPNDLAIQENARGQTFVRGLTKALVSSEEQALDLVFQGETNRAVAEHALNAASTRSHCIFTLYLERKRSVMSSELIEEDSNQDETSGGHQNEVDVVYSKLHLVDLAGSERMKKTLTEANSTRANEACYINRSLTFLVQVVLALGSKNRAHVPFRQTPLTNLLKDSLGGNCRTLLVACVWPAPTHADQSLATLRFAARMRRVKTQAIVNVVASGSGSAGSKLASDERAAYRDEIRRLREELVLYDAIAGRTRADHGSMGNGSQAEESRRQQIAAFLTDAEQIPPVQSLRQVHQLLQTFRLVCLEQKASVDSAISQTKNTGSKMVAQIRALRGHTPPDLSSSSVPRNSSSNLNNNPAEPTATILPPLYRENQPQQQQQQQRVASAPISRESDKELFERFKAVGGADPSAEVLRDLEQAKMNLREAKAQYAALVLAVNRVKLYVAWEWSSDLQLSDWC</sequence>
<dbReference type="PRINTS" id="PR00380">
    <property type="entry name" value="KINESINHEAVY"/>
</dbReference>
<keyword evidence="6" id="KW-0539">Nucleus</keyword>
<dbReference type="SUPFAM" id="SSF54211">
    <property type="entry name" value="Ribosomal protein S5 domain 2-like"/>
    <property type="match status" value="1"/>
</dbReference>
<reference evidence="11 12" key="1">
    <citation type="submission" date="2015-11" db="EMBL/GenBank/DDBJ databases">
        <title>Genomes and virulence difference between two physiological races of Phytophthora nicotianae.</title>
        <authorList>
            <person name="Liu H."/>
            <person name="Ma X."/>
            <person name="Yu H."/>
            <person name="Fang D."/>
            <person name="Li Y."/>
            <person name="Wang X."/>
            <person name="Wang W."/>
            <person name="Dong Y."/>
            <person name="Xiao B."/>
        </authorList>
    </citation>
    <scope>NUCLEOTIDE SEQUENCE [LARGE SCALE GENOMIC DNA]</scope>
    <source>
        <strain evidence="12">race 1</strain>
    </source>
</reference>
<feature type="compositionally biased region" description="Low complexity" evidence="9">
    <location>
        <begin position="996"/>
        <end position="1011"/>
    </location>
</feature>
<dbReference type="SUPFAM" id="SSF52540">
    <property type="entry name" value="P-loop containing nucleoside triphosphate hydrolases"/>
    <property type="match status" value="1"/>
</dbReference>
<feature type="compositionally biased region" description="Low complexity" evidence="9">
    <location>
        <begin position="485"/>
        <end position="500"/>
    </location>
</feature>
<dbReference type="InterPro" id="IPR019821">
    <property type="entry name" value="Kinesin_motor_CS"/>
</dbReference>
<dbReference type="PANTHER" id="PTHR47968">
    <property type="entry name" value="CENTROMERE PROTEIN E"/>
    <property type="match status" value="1"/>
</dbReference>
<dbReference type="Gene3D" id="3.40.850.10">
    <property type="entry name" value="Kinesin motor domain"/>
    <property type="match status" value="1"/>
</dbReference>
<dbReference type="PROSITE" id="PS00411">
    <property type="entry name" value="KINESIN_MOTOR_1"/>
    <property type="match status" value="1"/>
</dbReference>
<evidence type="ECO:0000313" key="11">
    <source>
        <dbReference type="EMBL" id="KUF91001.1"/>
    </source>
</evidence>
<dbReference type="InterPro" id="IPR020568">
    <property type="entry name" value="Ribosomal_Su5_D2-typ_SF"/>
</dbReference>
<gene>
    <name evidence="11" type="ORF">AM588_10003011</name>
</gene>
<comment type="similarity">
    <text evidence="7">Belongs to the TRAFAC class myosin-kinesin ATPase superfamily. Kinesin family.</text>
</comment>
<evidence type="ECO:0000256" key="5">
    <source>
        <dbReference type="ARBA" id="ARBA00023175"/>
    </source>
</evidence>
<dbReference type="Pfam" id="PF03725">
    <property type="entry name" value="RNase_PH_C"/>
    <property type="match status" value="1"/>
</dbReference>
<dbReference type="GO" id="GO:0007018">
    <property type="term" value="P:microtubule-based movement"/>
    <property type="evidence" value="ECO:0007669"/>
    <property type="project" value="InterPro"/>
</dbReference>
<comment type="caution">
    <text evidence="11">The sequence shown here is derived from an EMBL/GenBank/DDBJ whole genome shotgun (WGS) entry which is preliminary data.</text>
</comment>
<dbReference type="InterPro" id="IPR015847">
    <property type="entry name" value="ExoRNase_PH_dom2"/>
</dbReference>
<dbReference type="SMART" id="SM00129">
    <property type="entry name" value="KISc"/>
    <property type="match status" value="1"/>
</dbReference>
<evidence type="ECO:0000256" key="8">
    <source>
        <dbReference type="SAM" id="Coils"/>
    </source>
</evidence>
<evidence type="ECO:0000256" key="9">
    <source>
        <dbReference type="SAM" id="MobiDB-lite"/>
    </source>
</evidence>
<dbReference type="AlphaFoldDB" id="A0A0W8D3M7"/>